<gene>
    <name evidence="8" type="ORF">FB470_005168</name>
</gene>
<accession>A0ABU0F1F5</accession>
<evidence type="ECO:0000313" key="9">
    <source>
        <dbReference type="Proteomes" id="UP001229651"/>
    </source>
</evidence>
<evidence type="ECO:0000256" key="3">
    <source>
        <dbReference type="ARBA" id="ARBA00022692"/>
    </source>
</evidence>
<sequence length="88" mass="9762">MKRTHHWRGLSPAERAVIVTAAAVQVALAAGAWWDLWRRPADEVRGPKRAWALAIAVNFAGPLAYRRFGRKPVPGPAVGRARTGRRTR</sequence>
<comment type="subcellular location">
    <subcellularLocation>
        <location evidence="1">Cell membrane</location>
        <topology evidence="1">Multi-pass membrane protein</topology>
    </subcellularLocation>
</comment>
<evidence type="ECO:0000256" key="1">
    <source>
        <dbReference type="ARBA" id="ARBA00004651"/>
    </source>
</evidence>
<dbReference type="Pfam" id="PF13396">
    <property type="entry name" value="PLDc_N"/>
    <property type="match status" value="1"/>
</dbReference>
<evidence type="ECO:0000256" key="2">
    <source>
        <dbReference type="ARBA" id="ARBA00022475"/>
    </source>
</evidence>
<keyword evidence="4 6" id="KW-1133">Transmembrane helix</keyword>
<keyword evidence="9" id="KW-1185">Reference proteome</keyword>
<name>A0ABU0F1F5_9PSEU</name>
<evidence type="ECO:0000259" key="7">
    <source>
        <dbReference type="Pfam" id="PF13396"/>
    </source>
</evidence>
<evidence type="ECO:0000313" key="8">
    <source>
        <dbReference type="EMBL" id="MDQ0381174.1"/>
    </source>
</evidence>
<feature type="domain" description="Cardiolipin synthase N-terminal" evidence="7">
    <location>
        <begin position="27"/>
        <end position="70"/>
    </location>
</feature>
<keyword evidence="5 6" id="KW-0472">Membrane</keyword>
<dbReference type="RefSeq" id="WP_306995627.1">
    <property type="nucleotide sequence ID" value="NZ_JAUSUT010000001.1"/>
</dbReference>
<comment type="caution">
    <text evidence="8">The sequence shown here is derived from an EMBL/GenBank/DDBJ whole genome shotgun (WGS) entry which is preliminary data.</text>
</comment>
<keyword evidence="2" id="KW-1003">Cell membrane</keyword>
<protein>
    <recommendedName>
        <fullName evidence="7">Cardiolipin synthase N-terminal domain-containing protein</fullName>
    </recommendedName>
</protein>
<reference evidence="8 9" key="1">
    <citation type="submission" date="2023-07" db="EMBL/GenBank/DDBJ databases">
        <title>Sequencing the genomes of 1000 actinobacteria strains.</title>
        <authorList>
            <person name="Klenk H.-P."/>
        </authorList>
    </citation>
    <scope>NUCLEOTIDE SEQUENCE [LARGE SCALE GENOMIC DNA]</scope>
    <source>
        <strain evidence="8 9">DSM 45805</strain>
    </source>
</reference>
<proteinExistence type="predicted"/>
<dbReference type="InterPro" id="IPR027379">
    <property type="entry name" value="CLS_N"/>
</dbReference>
<organism evidence="8 9">
    <name type="scientific">Amycolatopsis thermophila</name>
    <dbReference type="NCBI Taxonomy" id="206084"/>
    <lineage>
        <taxon>Bacteria</taxon>
        <taxon>Bacillati</taxon>
        <taxon>Actinomycetota</taxon>
        <taxon>Actinomycetes</taxon>
        <taxon>Pseudonocardiales</taxon>
        <taxon>Pseudonocardiaceae</taxon>
        <taxon>Amycolatopsis</taxon>
    </lineage>
</organism>
<dbReference type="EMBL" id="JAUSUT010000001">
    <property type="protein sequence ID" value="MDQ0381174.1"/>
    <property type="molecule type" value="Genomic_DNA"/>
</dbReference>
<feature type="transmembrane region" description="Helical" evidence="6">
    <location>
        <begin position="49"/>
        <end position="65"/>
    </location>
</feature>
<keyword evidence="3 6" id="KW-0812">Transmembrane</keyword>
<evidence type="ECO:0000256" key="4">
    <source>
        <dbReference type="ARBA" id="ARBA00022989"/>
    </source>
</evidence>
<dbReference type="Proteomes" id="UP001229651">
    <property type="component" value="Unassembled WGS sequence"/>
</dbReference>
<evidence type="ECO:0000256" key="5">
    <source>
        <dbReference type="ARBA" id="ARBA00023136"/>
    </source>
</evidence>
<evidence type="ECO:0000256" key="6">
    <source>
        <dbReference type="SAM" id="Phobius"/>
    </source>
</evidence>